<name>A0A173URS2_PARDI</name>
<dbReference type="SUPFAM" id="SSF56731">
    <property type="entry name" value="DNA primase core"/>
    <property type="match status" value="1"/>
</dbReference>
<dbReference type="InterPro" id="IPR036977">
    <property type="entry name" value="DNA_primase_Znf_CHC2"/>
</dbReference>
<dbReference type="Gene3D" id="3.90.580.10">
    <property type="entry name" value="Zinc finger, CHC2-type domain"/>
    <property type="match status" value="1"/>
</dbReference>
<dbReference type="Gene3D" id="3.40.1360.10">
    <property type="match status" value="1"/>
</dbReference>
<dbReference type="EMBL" id="CYXP01000005">
    <property type="protein sequence ID" value="CUN17721.1"/>
    <property type="molecule type" value="Genomic_DNA"/>
</dbReference>
<dbReference type="Pfam" id="PF01807">
    <property type="entry name" value="Zn_ribbon_DnaG"/>
    <property type="match status" value="1"/>
</dbReference>
<sequence>MNIQEAKNIRLVDFLAGFGHEPVIQRGNSVWYKSPFRTEKEASFKVDLHKELWYDFGLGKGGDIITLAKEIYRTQDVSRVLRCIEDKRTVLKPATVSCPFEKAYPAFQDLKITPLANRILLAYLEERCIDTETARKACKEAHFKRNGKNYFAIAFPNISGGYEIRNRYFKACIAPKDISCIISSPESGICYIFEGFMDFLSFRAAFPSLEEGDYIVLNSVSNLQKAFSFLSRYDGICCCLDNDTAGKNAVQALKEKYGIRICDLSHEYSGYKDLNEYLCGKNNRLHNNRGIEKTV</sequence>
<dbReference type="Proteomes" id="UP000095591">
    <property type="component" value="Unassembled WGS sequence"/>
</dbReference>
<dbReference type="InterPro" id="IPR002694">
    <property type="entry name" value="Znf_CHC2"/>
</dbReference>
<dbReference type="GO" id="GO:0008270">
    <property type="term" value="F:zinc ion binding"/>
    <property type="evidence" value="ECO:0007669"/>
    <property type="project" value="InterPro"/>
</dbReference>
<dbReference type="SUPFAM" id="SSF57783">
    <property type="entry name" value="Zinc beta-ribbon"/>
    <property type="match status" value="1"/>
</dbReference>
<reference evidence="2 3" key="1">
    <citation type="submission" date="2015-09" db="EMBL/GenBank/DDBJ databases">
        <authorList>
            <consortium name="Pathogen Informatics"/>
        </authorList>
    </citation>
    <scope>NUCLEOTIDE SEQUENCE [LARGE SCALE GENOMIC DNA]</scope>
    <source>
        <strain evidence="2 3">2789STDY5608872</strain>
    </source>
</reference>
<dbReference type="GO" id="GO:0003899">
    <property type="term" value="F:DNA-directed RNA polymerase activity"/>
    <property type="evidence" value="ECO:0007669"/>
    <property type="project" value="InterPro"/>
</dbReference>
<dbReference type="GO" id="GO:0003677">
    <property type="term" value="F:DNA binding"/>
    <property type="evidence" value="ECO:0007669"/>
    <property type="project" value="InterPro"/>
</dbReference>
<evidence type="ECO:0000259" key="1">
    <source>
        <dbReference type="Pfam" id="PF01807"/>
    </source>
</evidence>
<accession>A0A173URS2</accession>
<protein>
    <submittedName>
        <fullName evidence="2">DNA primase</fullName>
    </submittedName>
</protein>
<dbReference type="GO" id="GO:0006260">
    <property type="term" value="P:DNA replication"/>
    <property type="evidence" value="ECO:0007669"/>
    <property type="project" value="InterPro"/>
</dbReference>
<organism evidence="2 3">
    <name type="scientific">Parabacteroides distasonis</name>
    <dbReference type="NCBI Taxonomy" id="823"/>
    <lineage>
        <taxon>Bacteria</taxon>
        <taxon>Pseudomonadati</taxon>
        <taxon>Bacteroidota</taxon>
        <taxon>Bacteroidia</taxon>
        <taxon>Bacteroidales</taxon>
        <taxon>Tannerellaceae</taxon>
        <taxon>Parabacteroides</taxon>
    </lineage>
</organism>
<dbReference type="RefSeq" id="WP_005656963.1">
    <property type="nucleotide sequence ID" value="NZ_CYXP01000005.1"/>
</dbReference>
<evidence type="ECO:0000313" key="2">
    <source>
        <dbReference type="EMBL" id="CUN17721.1"/>
    </source>
</evidence>
<feature type="domain" description="Zinc finger CHC2-type" evidence="1">
    <location>
        <begin position="25"/>
        <end position="75"/>
    </location>
</feature>
<dbReference type="Pfam" id="PF13155">
    <property type="entry name" value="Toprim_2"/>
    <property type="match status" value="1"/>
</dbReference>
<evidence type="ECO:0000313" key="3">
    <source>
        <dbReference type="Proteomes" id="UP000095591"/>
    </source>
</evidence>
<proteinExistence type="predicted"/>
<dbReference type="GeneID" id="31798231"/>
<dbReference type="AlphaFoldDB" id="A0A173URS2"/>
<gene>
    <name evidence="2" type="ORF">ERS852429_02299</name>
</gene>